<dbReference type="Pfam" id="PF13343">
    <property type="entry name" value="SBP_bac_6"/>
    <property type="match status" value="1"/>
</dbReference>
<name>A0ABU0ZNF2_9ACTN</name>
<evidence type="ECO:0000313" key="3">
    <source>
        <dbReference type="EMBL" id="MDQ7908483.1"/>
    </source>
</evidence>
<dbReference type="PANTHER" id="PTHR30006:SF2">
    <property type="entry name" value="ABC TRANSPORTER SUBSTRATE-BINDING PROTEIN"/>
    <property type="match status" value="1"/>
</dbReference>
<feature type="signal peptide" evidence="2">
    <location>
        <begin position="1"/>
        <end position="25"/>
    </location>
</feature>
<dbReference type="PANTHER" id="PTHR30006">
    <property type="entry name" value="THIAMINE-BINDING PERIPLASMIC PROTEIN-RELATED"/>
    <property type="match status" value="1"/>
</dbReference>
<dbReference type="RefSeq" id="WP_308715754.1">
    <property type="nucleotide sequence ID" value="NZ_JAVHUY010000031.1"/>
</dbReference>
<dbReference type="InterPro" id="IPR006311">
    <property type="entry name" value="TAT_signal"/>
</dbReference>
<dbReference type="PROSITE" id="PS51318">
    <property type="entry name" value="TAT"/>
    <property type="match status" value="1"/>
</dbReference>
<keyword evidence="1 2" id="KW-0732">Signal</keyword>
<organism evidence="3 4">
    <name type="scientific">Phytohabitans maris</name>
    <dbReference type="NCBI Taxonomy" id="3071409"/>
    <lineage>
        <taxon>Bacteria</taxon>
        <taxon>Bacillati</taxon>
        <taxon>Actinomycetota</taxon>
        <taxon>Actinomycetes</taxon>
        <taxon>Micromonosporales</taxon>
        <taxon>Micromonosporaceae</taxon>
    </lineage>
</organism>
<proteinExistence type="predicted"/>
<reference evidence="3 4" key="1">
    <citation type="submission" date="2023-08" db="EMBL/GenBank/DDBJ databases">
        <title>Phytohabitans sansha sp. nov., isolated from marine sediment.</title>
        <authorList>
            <person name="Zhao Y."/>
            <person name="Yi K."/>
        </authorList>
    </citation>
    <scope>NUCLEOTIDE SEQUENCE [LARGE SCALE GENOMIC DNA]</scope>
    <source>
        <strain evidence="3 4">ZYX-F-186</strain>
    </source>
</reference>
<accession>A0ABU0ZNF2</accession>
<feature type="chain" id="PRO_5047336104" evidence="2">
    <location>
        <begin position="26"/>
        <end position="370"/>
    </location>
</feature>
<dbReference type="Gene3D" id="3.40.190.10">
    <property type="entry name" value="Periplasmic binding protein-like II"/>
    <property type="match status" value="2"/>
</dbReference>
<keyword evidence="4" id="KW-1185">Reference proteome</keyword>
<dbReference type="Proteomes" id="UP001230908">
    <property type="component" value="Unassembled WGS sequence"/>
</dbReference>
<comment type="caution">
    <text evidence="3">The sequence shown here is derived from an EMBL/GenBank/DDBJ whole genome shotgun (WGS) entry which is preliminary data.</text>
</comment>
<gene>
    <name evidence="3" type="ORF">RB614_28535</name>
</gene>
<protein>
    <submittedName>
        <fullName evidence="3">Extracellular solute-binding protein</fullName>
    </submittedName>
</protein>
<evidence type="ECO:0000313" key="4">
    <source>
        <dbReference type="Proteomes" id="UP001230908"/>
    </source>
</evidence>
<dbReference type="SUPFAM" id="SSF53850">
    <property type="entry name" value="Periplasmic binding protein-like II"/>
    <property type="match status" value="1"/>
</dbReference>
<evidence type="ECO:0000256" key="2">
    <source>
        <dbReference type="SAM" id="SignalP"/>
    </source>
</evidence>
<dbReference type="EMBL" id="JAVHUY010000031">
    <property type="protein sequence ID" value="MDQ7908483.1"/>
    <property type="molecule type" value="Genomic_DNA"/>
</dbReference>
<sequence>MGRNQISRRRLLGAAAAAAALPALNACGGDIDPQPETGAPSGGSGGKEKITIFAFLGNRLADMPKAFAQDYMSRHPNVQIDIYEDSNAVGYPKILAAKQTTPDKPLVNMGFFNSQISAQGDLDGTWNTLDYAALSNAASVSDTFRRPNSNGIGIGADQIGIVYNTKNITTAPTTWADLWSDAHKGKVTLFDYWWQVVFMAAKLNGGSLENMEPGWQIWKAKAGNIRTLVTANPEWQQVLSNGTADITSCWNGTGLQFKADGAPVDYVVPAEGAIAVPVYLQTVQGNTPNQQEICVDIVNEMLSPKWCQMWAETAVQTPANSSVSLPGDLAGLPGFRAENVAKLISVDWATVAKQNTAWRARWDSDVKANI</sequence>
<evidence type="ECO:0000256" key="1">
    <source>
        <dbReference type="ARBA" id="ARBA00022729"/>
    </source>
</evidence>